<accession>A0A7X5LJY0</accession>
<organism evidence="2 3">
    <name type="scientific">Alteromonas profundi</name>
    <dbReference type="NCBI Taxonomy" id="2696062"/>
    <lineage>
        <taxon>Bacteria</taxon>
        <taxon>Pseudomonadati</taxon>
        <taxon>Pseudomonadota</taxon>
        <taxon>Gammaproteobacteria</taxon>
        <taxon>Alteromonadales</taxon>
        <taxon>Alteromonadaceae</taxon>
        <taxon>Alteromonas/Salinimonas group</taxon>
        <taxon>Alteromonas</taxon>
    </lineage>
</organism>
<evidence type="ECO:0000313" key="3">
    <source>
        <dbReference type="Proteomes" id="UP000470213"/>
    </source>
</evidence>
<dbReference type="Pfam" id="PF07715">
    <property type="entry name" value="Plug"/>
    <property type="match status" value="1"/>
</dbReference>
<feature type="domain" description="TonB-dependent receptor plug" evidence="1">
    <location>
        <begin position="3"/>
        <end position="42"/>
    </location>
</feature>
<reference evidence="2 3" key="1">
    <citation type="submission" date="2020-01" db="EMBL/GenBank/DDBJ databases">
        <authorList>
            <person name="Chen J."/>
            <person name="Zhu S."/>
            <person name="Yang J."/>
        </authorList>
    </citation>
    <scope>NUCLEOTIDE SEQUENCE [LARGE SCALE GENOMIC DNA]</scope>
    <source>
        <strain evidence="2 3">345S023</strain>
    </source>
</reference>
<evidence type="ECO:0000313" key="2">
    <source>
        <dbReference type="EMBL" id="NDV90740.1"/>
    </source>
</evidence>
<comment type="caution">
    <text evidence="2">The sequence shown here is derived from an EMBL/GenBank/DDBJ whole genome shotgun (WGS) entry which is preliminary data.</text>
</comment>
<protein>
    <recommendedName>
        <fullName evidence="1">TonB-dependent receptor plug domain-containing protein</fullName>
    </recommendedName>
</protein>
<name>A0A7X5LJY0_9ALTE</name>
<dbReference type="InterPro" id="IPR012910">
    <property type="entry name" value="Plug_dom"/>
</dbReference>
<gene>
    <name evidence="2" type="ORF">GTH32_05950</name>
</gene>
<dbReference type="InterPro" id="IPR037066">
    <property type="entry name" value="Plug_dom_sf"/>
</dbReference>
<dbReference type="EMBL" id="JAAAWN010000005">
    <property type="protein sequence ID" value="NDV90740.1"/>
    <property type="molecule type" value="Genomic_DNA"/>
</dbReference>
<dbReference type="SUPFAM" id="SSF56935">
    <property type="entry name" value="Porins"/>
    <property type="match status" value="1"/>
</dbReference>
<keyword evidence="3" id="KW-1185">Reference proteome</keyword>
<dbReference type="Proteomes" id="UP000470213">
    <property type="component" value="Unassembled WGS sequence"/>
</dbReference>
<proteinExistence type="predicted"/>
<sequence length="49" mass="5389">MTLMETPAAVLVVDSTLLKEQGARTLQNSIRNISGLSQDRNNYGVKLKN</sequence>
<dbReference type="AlphaFoldDB" id="A0A7X5LJY0"/>
<dbReference type="Gene3D" id="2.170.130.10">
    <property type="entry name" value="TonB-dependent receptor, plug domain"/>
    <property type="match status" value="1"/>
</dbReference>
<evidence type="ECO:0000259" key="1">
    <source>
        <dbReference type="Pfam" id="PF07715"/>
    </source>
</evidence>